<reference evidence="2 3" key="1">
    <citation type="submission" date="2016-11" db="EMBL/GenBank/DDBJ databases">
        <authorList>
            <person name="Jaros S."/>
            <person name="Januszkiewicz K."/>
            <person name="Wedrychowicz H."/>
        </authorList>
    </citation>
    <scope>NUCLEOTIDE SEQUENCE [LARGE SCALE GENOMIC DNA]</scope>
    <source>
        <strain evidence="2 3">DSM 21986</strain>
    </source>
</reference>
<dbReference type="PANTHER" id="PTHR15004">
    <property type="entry name" value="GLUTAMYL-TRNA(GLN) AMIDOTRANSFERASE SUBUNIT C, MITOCHONDRIAL"/>
    <property type="match status" value="1"/>
</dbReference>
<keyword evidence="1" id="KW-0067">ATP-binding</keyword>
<dbReference type="GO" id="GO:0070681">
    <property type="term" value="P:glutaminyl-tRNAGln biosynthesis via transamidation"/>
    <property type="evidence" value="ECO:0007669"/>
    <property type="project" value="TreeGrafter"/>
</dbReference>
<dbReference type="GO" id="GO:0050566">
    <property type="term" value="F:asparaginyl-tRNA synthase (glutamine-hydrolyzing) activity"/>
    <property type="evidence" value="ECO:0007669"/>
    <property type="project" value="RHEA"/>
</dbReference>
<dbReference type="PANTHER" id="PTHR15004:SF0">
    <property type="entry name" value="GLUTAMYL-TRNA(GLN) AMIDOTRANSFERASE SUBUNIT C, MITOCHONDRIAL"/>
    <property type="match status" value="1"/>
</dbReference>
<dbReference type="GO" id="GO:0050567">
    <property type="term" value="F:glutaminyl-tRNA synthase (glutamine-hydrolyzing) activity"/>
    <property type="evidence" value="ECO:0007669"/>
    <property type="project" value="UniProtKB-UniRule"/>
</dbReference>
<comment type="subunit">
    <text evidence="1">Heterotrimer of A, B and C subunits.</text>
</comment>
<sequence>MSVTKKDVKYVADLAHLQLTEDESESLVHDMNQILDFMTTLEEVDTSDVEPLEHVIDLEYRLRDDKAEEPLPHEDALKNAPDADSDYFRVPRVIE</sequence>
<evidence type="ECO:0000313" key="2">
    <source>
        <dbReference type="EMBL" id="SHF56557.1"/>
    </source>
</evidence>
<dbReference type="STRING" id="1194090.SAMN05443144_11044"/>
<keyword evidence="1" id="KW-0648">Protein biosynthesis</keyword>
<dbReference type="InterPro" id="IPR003837">
    <property type="entry name" value="GatC"/>
</dbReference>
<evidence type="ECO:0000256" key="1">
    <source>
        <dbReference type="HAMAP-Rule" id="MF_00122"/>
    </source>
</evidence>
<dbReference type="GO" id="GO:0006450">
    <property type="term" value="P:regulation of translational fidelity"/>
    <property type="evidence" value="ECO:0007669"/>
    <property type="project" value="InterPro"/>
</dbReference>
<comment type="function">
    <text evidence="1">Allows the formation of correctly charged Asn-tRNA(Asn) or Gln-tRNA(Gln) through the transamidation of misacylated Asp-tRNA(Asn) or Glu-tRNA(Gln) in organisms which lack either or both of asparaginyl-tRNA or glutaminyl-tRNA synthetases. The reaction takes place in the presence of glutamine and ATP through an activated phospho-Asp-tRNA(Asn) or phospho-Glu-tRNA(Gln).</text>
</comment>
<dbReference type="EMBL" id="FQUS01000010">
    <property type="protein sequence ID" value="SHF56557.1"/>
    <property type="molecule type" value="Genomic_DNA"/>
</dbReference>
<dbReference type="Proteomes" id="UP000184041">
    <property type="component" value="Unassembled WGS sequence"/>
</dbReference>
<keyword evidence="3" id="KW-1185">Reference proteome</keyword>
<dbReference type="EC" id="6.3.5.-" evidence="1"/>
<dbReference type="Gene3D" id="1.10.20.60">
    <property type="entry name" value="Glu-tRNAGln amidotransferase C subunit, N-terminal domain"/>
    <property type="match status" value="1"/>
</dbReference>
<keyword evidence="1" id="KW-0436">Ligase</keyword>
<keyword evidence="2" id="KW-0808">Transferase</keyword>
<evidence type="ECO:0000313" key="3">
    <source>
        <dbReference type="Proteomes" id="UP000184041"/>
    </source>
</evidence>
<comment type="catalytic activity">
    <reaction evidence="1">
        <text>L-glutamyl-tRNA(Gln) + L-glutamine + ATP + H2O = L-glutaminyl-tRNA(Gln) + L-glutamate + ADP + phosphate + H(+)</text>
        <dbReference type="Rhea" id="RHEA:17521"/>
        <dbReference type="Rhea" id="RHEA-COMP:9681"/>
        <dbReference type="Rhea" id="RHEA-COMP:9684"/>
        <dbReference type="ChEBI" id="CHEBI:15377"/>
        <dbReference type="ChEBI" id="CHEBI:15378"/>
        <dbReference type="ChEBI" id="CHEBI:29985"/>
        <dbReference type="ChEBI" id="CHEBI:30616"/>
        <dbReference type="ChEBI" id="CHEBI:43474"/>
        <dbReference type="ChEBI" id="CHEBI:58359"/>
        <dbReference type="ChEBI" id="CHEBI:78520"/>
        <dbReference type="ChEBI" id="CHEBI:78521"/>
        <dbReference type="ChEBI" id="CHEBI:456216"/>
    </reaction>
</comment>
<dbReference type="OrthoDB" id="9813938at2"/>
<dbReference type="RefSeq" id="WP_073063603.1">
    <property type="nucleotide sequence ID" value="NZ_FQUS01000010.1"/>
</dbReference>
<comment type="similarity">
    <text evidence="1">Belongs to the GatC family.</text>
</comment>
<dbReference type="GO" id="GO:0006412">
    <property type="term" value="P:translation"/>
    <property type="evidence" value="ECO:0007669"/>
    <property type="project" value="UniProtKB-UniRule"/>
</dbReference>
<dbReference type="Pfam" id="PF02686">
    <property type="entry name" value="GatC"/>
    <property type="match status" value="1"/>
</dbReference>
<dbReference type="SUPFAM" id="SSF141000">
    <property type="entry name" value="Glu-tRNAGln amidotransferase C subunit"/>
    <property type="match status" value="1"/>
</dbReference>
<dbReference type="GO" id="GO:0016740">
    <property type="term" value="F:transferase activity"/>
    <property type="evidence" value="ECO:0007669"/>
    <property type="project" value="UniProtKB-KW"/>
</dbReference>
<protein>
    <recommendedName>
        <fullName evidence="1">Aspartyl/glutamyl-tRNA(Asn/Gln) amidotransferase subunit C</fullName>
        <shortName evidence="1">Asp/Glu-ADT subunit C</shortName>
        <ecNumber evidence="1">6.3.5.-</ecNumber>
    </recommendedName>
</protein>
<organism evidence="2 3">
    <name type="scientific">Fodinibius roseus</name>
    <dbReference type="NCBI Taxonomy" id="1194090"/>
    <lineage>
        <taxon>Bacteria</taxon>
        <taxon>Pseudomonadati</taxon>
        <taxon>Balneolota</taxon>
        <taxon>Balneolia</taxon>
        <taxon>Balneolales</taxon>
        <taxon>Balneolaceae</taxon>
        <taxon>Fodinibius</taxon>
    </lineage>
</organism>
<dbReference type="AlphaFoldDB" id="A0A1M5CPN9"/>
<dbReference type="NCBIfam" id="TIGR00135">
    <property type="entry name" value="gatC"/>
    <property type="match status" value="1"/>
</dbReference>
<name>A0A1M5CPN9_9BACT</name>
<gene>
    <name evidence="1" type="primary">gatC</name>
    <name evidence="2" type="ORF">SAMN05443144_11044</name>
</gene>
<dbReference type="HAMAP" id="MF_00122">
    <property type="entry name" value="GatC"/>
    <property type="match status" value="1"/>
</dbReference>
<proteinExistence type="inferred from homology"/>
<comment type="catalytic activity">
    <reaction evidence="1">
        <text>L-aspartyl-tRNA(Asn) + L-glutamine + ATP + H2O = L-asparaginyl-tRNA(Asn) + L-glutamate + ADP + phosphate + 2 H(+)</text>
        <dbReference type="Rhea" id="RHEA:14513"/>
        <dbReference type="Rhea" id="RHEA-COMP:9674"/>
        <dbReference type="Rhea" id="RHEA-COMP:9677"/>
        <dbReference type="ChEBI" id="CHEBI:15377"/>
        <dbReference type="ChEBI" id="CHEBI:15378"/>
        <dbReference type="ChEBI" id="CHEBI:29985"/>
        <dbReference type="ChEBI" id="CHEBI:30616"/>
        <dbReference type="ChEBI" id="CHEBI:43474"/>
        <dbReference type="ChEBI" id="CHEBI:58359"/>
        <dbReference type="ChEBI" id="CHEBI:78515"/>
        <dbReference type="ChEBI" id="CHEBI:78516"/>
        <dbReference type="ChEBI" id="CHEBI:456216"/>
    </reaction>
</comment>
<dbReference type="GO" id="GO:0005524">
    <property type="term" value="F:ATP binding"/>
    <property type="evidence" value="ECO:0007669"/>
    <property type="project" value="UniProtKB-KW"/>
</dbReference>
<accession>A0A1M5CPN9</accession>
<dbReference type="InterPro" id="IPR036113">
    <property type="entry name" value="Asp/Glu-ADT_sf_sub_c"/>
</dbReference>
<keyword evidence="1" id="KW-0547">Nucleotide-binding</keyword>